<accession>A0A7S0KBH3</accession>
<organism evidence="2">
    <name type="scientific">Ostreococcus mediterraneus</name>
    <dbReference type="NCBI Taxonomy" id="1486918"/>
    <lineage>
        <taxon>Eukaryota</taxon>
        <taxon>Viridiplantae</taxon>
        <taxon>Chlorophyta</taxon>
        <taxon>Mamiellophyceae</taxon>
        <taxon>Mamiellales</taxon>
        <taxon>Bathycoccaceae</taxon>
        <taxon>Ostreococcus</taxon>
    </lineage>
</organism>
<keyword evidence="1" id="KW-0812">Transmembrane</keyword>
<dbReference type="EMBL" id="HBEW01000716">
    <property type="protein sequence ID" value="CAD8576275.1"/>
    <property type="molecule type" value="Transcribed_RNA"/>
</dbReference>
<keyword evidence="1" id="KW-0472">Membrane</keyword>
<proteinExistence type="predicted"/>
<evidence type="ECO:0000256" key="1">
    <source>
        <dbReference type="SAM" id="Phobius"/>
    </source>
</evidence>
<reference evidence="2" key="1">
    <citation type="submission" date="2021-01" db="EMBL/GenBank/DDBJ databases">
        <authorList>
            <person name="Corre E."/>
            <person name="Pelletier E."/>
            <person name="Niang G."/>
            <person name="Scheremetjew M."/>
            <person name="Finn R."/>
            <person name="Kale V."/>
            <person name="Holt S."/>
            <person name="Cochrane G."/>
            <person name="Meng A."/>
            <person name="Brown T."/>
            <person name="Cohen L."/>
        </authorList>
    </citation>
    <scope>NUCLEOTIDE SEQUENCE</scope>
    <source>
        <strain evidence="2">Clade-D-RCC2572</strain>
    </source>
</reference>
<gene>
    <name evidence="2" type="ORF">OMED0929_LOCUS595</name>
</gene>
<name>A0A7S0KBH3_9CHLO</name>
<keyword evidence="1" id="KW-1133">Transmembrane helix</keyword>
<feature type="transmembrane region" description="Helical" evidence="1">
    <location>
        <begin position="217"/>
        <end position="236"/>
    </location>
</feature>
<protein>
    <submittedName>
        <fullName evidence="2">Uncharacterized protein</fullName>
    </submittedName>
</protein>
<sequence>MVVRSRTAPAPACGARRYGRARHSRVAVARSNGDVGARDARASNPSPLSRRALGAKVAFTCGELIAFPWLTEAATRPRARGDEALRAFSPEWLRSLLPAGRDDAALATARGALERGEEFLANGDAASAVRELARVEGLVPREYKINQRAGLSLSRAYAALGDNDAYLECKSKVWWWGRGLRWPGWYIIGYLSARSVYFDAVKPDEPLAYRALAKGEAALVIPIWIGLLYLLVTYGLPDY</sequence>
<evidence type="ECO:0000313" key="2">
    <source>
        <dbReference type="EMBL" id="CAD8576275.1"/>
    </source>
</evidence>
<dbReference type="AlphaFoldDB" id="A0A7S0KBH3"/>